<gene>
    <name evidence="6" type="ORF">V2H45_06555</name>
</gene>
<dbReference type="GO" id="GO:0044550">
    <property type="term" value="P:secondary metabolite biosynthetic process"/>
    <property type="evidence" value="ECO:0007669"/>
    <property type="project" value="UniProtKB-ARBA"/>
</dbReference>
<dbReference type="FunFam" id="3.30.300.30:FF:000010">
    <property type="entry name" value="Enterobactin synthetase component F"/>
    <property type="match status" value="1"/>
</dbReference>
<dbReference type="FunFam" id="2.30.38.10:FF:000001">
    <property type="entry name" value="Non-ribosomal peptide synthetase PvdI"/>
    <property type="match status" value="1"/>
</dbReference>
<dbReference type="InterPro" id="IPR006162">
    <property type="entry name" value="Ppantetheine_attach_site"/>
</dbReference>
<dbReference type="Pfam" id="PF13193">
    <property type="entry name" value="AMP-binding_C"/>
    <property type="match status" value="1"/>
</dbReference>
<dbReference type="InterPro" id="IPR020806">
    <property type="entry name" value="PKS_PP-bd"/>
</dbReference>
<proteinExistence type="inferred from homology"/>
<dbReference type="FunFam" id="3.40.50.12780:FF:000012">
    <property type="entry name" value="Non-ribosomal peptide synthetase"/>
    <property type="match status" value="1"/>
</dbReference>
<dbReference type="SUPFAM" id="SSF47336">
    <property type="entry name" value="ACP-like"/>
    <property type="match status" value="1"/>
</dbReference>
<evidence type="ECO:0000256" key="3">
    <source>
        <dbReference type="ARBA" id="ARBA00022450"/>
    </source>
</evidence>
<evidence type="ECO:0000256" key="4">
    <source>
        <dbReference type="ARBA" id="ARBA00022553"/>
    </source>
</evidence>
<dbReference type="SUPFAM" id="SSF56801">
    <property type="entry name" value="Acetyl-CoA synthetase-like"/>
    <property type="match status" value="1"/>
</dbReference>
<evidence type="ECO:0000256" key="1">
    <source>
        <dbReference type="ARBA" id="ARBA00001957"/>
    </source>
</evidence>
<comment type="caution">
    <text evidence="6">The sequence shown here is derived from an EMBL/GenBank/DDBJ whole genome shotgun (WGS) entry which is preliminary data.</text>
</comment>
<dbReference type="Pfam" id="PF00501">
    <property type="entry name" value="AMP-binding"/>
    <property type="match status" value="1"/>
</dbReference>
<dbReference type="InterPro" id="IPR045851">
    <property type="entry name" value="AMP-bd_C_sf"/>
</dbReference>
<dbReference type="Gene3D" id="1.10.1200.10">
    <property type="entry name" value="ACP-like"/>
    <property type="match status" value="1"/>
</dbReference>
<dbReference type="GO" id="GO:0031177">
    <property type="term" value="F:phosphopantetheine binding"/>
    <property type="evidence" value="ECO:0007669"/>
    <property type="project" value="InterPro"/>
</dbReference>
<dbReference type="FunFam" id="1.10.1200.10:FF:000005">
    <property type="entry name" value="Nonribosomal peptide synthetase 1"/>
    <property type="match status" value="1"/>
</dbReference>
<dbReference type="InterPro" id="IPR010071">
    <property type="entry name" value="AA_adenyl_dom"/>
</dbReference>
<evidence type="ECO:0000259" key="5">
    <source>
        <dbReference type="PROSITE" id="PS50075"/>
    </source>
</evidence>
<dbReference type="GO" id="GO:0005737">
    <property type="term" value="C:cytoplasm"/>
    <property type="evidence" value="ECO:0007669"/>
    <property type="project" value="TreeGrafter"/>
</dbReference>
<evidence type="ECO:0000313" key="7">
    <source>
        <dbReference type="Proteomes" id="UP001333818"/>
    </source>
</evidence>
<dbReference type="PANTHER" id="PTHR45527:SF1">
    <property type="entry name" value="FATTY ACID SYNTHASE"/>
    <property type="match status" value="1"/>
</dbReference>
<comment type="cofactor">
    <cofactor evidence="1">
        <name>pantetheine 4'-phosphate</name>
        <dbReference type="ChEBI" id="CHEBI:47942"/>
    </cofactor>
</comment>
<dbReference type="Proteomes" id="UP001333818">
    <property type="component" value="Unassembled WGS sequence"/>
</dbReference>
<dbReference type="InterPro" id="IPR000873">
    <property type="entry name" value="AMP-dep_synth/lig_dom"/>
</dbReference>
<dbReference type="SUPFAM" id="SSF53474">
    <property type="entry name" value="alpha/beta-Hydrolases"/>
    <property type="match status" value="1"/>
</dbReference>
<keyword evidence="4" id="KW-0597">Phosphoprotein</keyword>
<dbReference type="RefSeq" id="WP_330482828.1">
    <property type="nucleotide sequence ID" value="NZ_JAZBJZ010000018.1"/>
</dbReference>
<dbReference type="Pfam" id="PF00975">
    <property type="entry name" value="Thioesterase"/>
    <property type="match status" value="1"/>
</dbReference>
<dbReference type="PROSITE" id="PS50075">
    <property type="entry name" value="CARRIER"/>
    <property type="match status" value="1"/>
</dbReference>
<dbReference type="InterPro" id="IPR029058">
    <property type="entry name" value="AB_hydrolase_fold"/>
</dbReference>
<dbReference type="Gene3D" id="3.30.300.30">
    <property type="match status" value="1"/>
</dbReference>
<evidence type="ECO:0000256" key="2">
    <source>
        <dbReference type="ARBA" id="ARBA00006432"/>
    </source>
</evidence>
<dbReference type="InterPro" id="IPR009081">
    <property type="entry name" value="PP-bd_ACP"/>
</dbReference>
<evidence type="ECO:0000313" key="6">
    <source>
        <dbReference type="EMBL" id="MEE3716399.1"/>
    </source>
</evidence>
<reference evidence="6" key="1">
    <citation type="submission" date="2024-01" db="EMBL/GenBank/DDBJ databases">
        <title>Bank of Algae and Cyanobacteria of the Azores (BACA) strain genomes.</title>
        <authorList>
            <person name="Luz R."/>
            <person name="Cordeiro R."/>
            <person name="Fonseca A."/>
            <person name="Goncalves V."/>
        </authorList>
    </citation>
    <scope>NUCLEOTIDE SEQUENCE</scope>
    <source>
        <strain evidence="6">BACA0141</strain>
    </source>
</reference>
<dbReference type="NCBIfam" id="TIGR01733">
    <property type="entry name" value="AA-adenyl-dom"/>
    <property type="match status" value="1"/>
</dbReference>
<dbReference type="Gene3D" id="2.30.38.10">
    <property type="entry name" value="Luciferase, Domain 3"/>
    <property type="match status" value="1"/>
</dbReference>
<keyword evidence="3" id="KW-0596">Phosphopantetheine</keyword>
<organism evidence="6 7">
    <name type="scientific">Tumidithrix elongata BACA0141</name>
    <dbReference type="NCBI Taxonomy" id="2716417"/>
    <lineage>
        <taxon>Bacteria</taxon>
        <taxon>Bacillati</taxon>
        <taxon>Cyanobacteriota</taxon>
        <taxon>Cyanophyceae</taxon>
        <taxon>Pseudanabaenales</taxon>
        <taxon>Pseudanabaenaceae</taxon>
        <taxon>Tumidithrix</taxon>
        <taxon>Tumidithrix elongata</taxon>
    </lineage>
</organism>
<dbReference type="Gene3D" id="3.40.50.980">
    <property type="match status" value="2"/>
</dbReference>
<sequence length="925" mass="104081">MKTSSAVDELSISRAMIAKTDCRESSQFSFPIPEFCQMFEAQAAKSAEAITIAAKGEQLTYQELNARANQLAHYLKAQGVVKETLVALCIDSFVAMLVGMLGILKAGGAYIPLDPAYPHERRASKLRNAKVSLMLPQPNMVYTLLDYGAKVISLDTDWEVIALYHTHNLECVTNSENLAYVIYTSDSTGEPKGVMIEHQSLINHCLALSKAYELNSCDRVLQFSNISFDVAVEEIFPTWLNGGTVVLPPSEIYTSITNFLEIVKQQAITVINLPTAFWHELVNGISSIEQPFSPDLRLVVVGGEKVSKSVYQKWRSLVGAFPRWLNAYGPTETTITATIYDPHSSSTELPPDAEIPIGRAIANLQTYVLDRNLQPSPIGVKGELYIGGVGLSRGYLNRPDITTRRFIPNPFSSDPKDRLYKTGDTVRYLPDGNLEFIGRVDFQIKIRGFRVEPIEIETKLEQYPVVKQAIVLCHDAPSDRSLVAYLAVQQDESLDIEALRSFLQRKLPYYMIPTSFVVLDNLPVTQNGKVDRRALLDLDIATQRNENLISPRDEVEQLLANIWEKLLGRHDIGIHDNFFELGGNSLLSVRLVAEIEKTFNYHLPLSSFFQISTIEEIAQSIREKPSETITADDLPSGLSLQDYRALLSYSAGRPGKHLGKRGLIIETSPTKMRSPQPFVWIGDINVSKKLGLQQPIYTMPVNSWEPLHSPENYISAIATLLVDELLSVQTEGPYAIGAYCYEGLVAMEMTHQLQKQGREVALLALIDKFGPSSLHRLFGKLDWYFCSLTFDWFQLAPLSLREKWQYIQKRLQRRAEFTRNVPQIGIDLVKSQTITLLDEAANRYVLKEYSGRVVLVKSTKSGLKIGSKDIFNSDLSWLFPYYGWEGLLTGKVETYTIPCEHLEVYESPYIEELGYILDNCLQEVK</sequence>
<dbReference type="Gene3D" id="3.40.50.1820">
    <property type="entry name" value="alpha/beta hydrolase"/>
    <property type="match status" value="1"/>
</dbReference>
<dbReference type="GO" id="GO:0043041">
    <property type="term" value="P:amino acid activation for nonribosomal peptide biosynthetic process"/>
    <property type="evidence" value="ECO:0007669"/>
    <property type="project" value="TreeGrafter"/>
</dbReference>
<dbReference type="InterPro" id="IPR036736">
    <property type="entry name" value="ACP-like_sf"/>
</dbReference>
<dbReference type="Pfam" id="PF00550">
    <property type="entry name" value="PP-binding"/>
    <property type="match status" value="1"/>
</dbReference>
<dbReference type="InterPro" id="IPR001031">
    <property type="entry name" value="Thioesterase"/>
</dbReference>
<keyword evidence="7" id="KW-1185">Reference proteome</keyword>
<dbReference type="PROSITE" id="PS00012">
    <property type="entry name" value="PHOSPHOPANTETHEINE"/>
    <property type="match status" value="1"/>
</dbReference>
<accession>A0AAW9PXR0</accession>
<dbReference type="FunFam" id="3.40.50.980:FF:000001">
    <property type="entry name" value="Non-ribosomal peptide synthetase"/>
    <property type="match status" value="1"/>
</dbReference>
<protein>
    <submittedName>
        <fullName evidence="6">Amino acid adenylation domain-containing protein</fullName>
    </submittedName>
</protein>
<dbReference type="PANTHER" id="PTHR45527">
    <property type="entry name" value="NONRIBOSOMAL PEPTIDE SYNTHETASE"/>
    <property type="match status" value="1"/>
</dbReference>
<dbReference type="InterPro" id="IPR025110">
    <property type="entry name" value="AMP-bd_C"/>
</dbReference>
<comment type="similarity">
    <text evidence="2">Belongs to the ATP-dependent AMP-binding enzyme family.</text>
</comment>
<dbReference type="SMART" id="SM00823">
    <property type="entry name" value="PKS_PP"/>
    <property type="match status" value="1"/>
</dbReference>
<feature type="domain" description="Carrier" evidence="5">
    <location>
        <begin position="550"/>
        <end position="625"/>
    </location>
</feature>
<dbReference type="EMBL" id="JAZBJZ010000018">
    <property type="protein sequence ID" value="MEE3716399.1"/>
    <property type="molecule type" value="Genomic_DNA"/>
</dbReference>
<name>A0AAW9PXR0_9CYAN</name>
<dbReference type="AlphaFoldDB" id="A0AAW9PXR0"/>